<sequence>MCRLPRPFGSVRNKRVHRLLPELLTVLRHEKHPKSRIVSNFWGAIQAGTFFVHGAGRAGAAAGWARQREAVASSERRRE</sequence>
<organism evidence="1 2">
    <name type="scientific">Trinickia caryophylli</name>
    <name type="common">Paraburkholderia caryophylli</name>
    <dbReference type="NCBI Taxonomy" id="28094"/>
    <lineage>
        <taxon>Bacteria</taxon>
        <taxon>Pseudomonadati</taxon>
        <taxon>Pseudomonadota</taxon>
        <taxon>Betaproteobacteria</taxon>
        <taxon>Burkholderiales</taxon>
        <taxon>Burkholderiaceae</taxon>
        <taxon>Trinickia</taxon>
    </lineage>
</organism>
<keyword evidence="2" id="KW-1185">Reference proteome</keyword>
<dbReference type="AlphaFoldDB" id="A0A1X7FIA4"/>
<dbReference type="Proteomes" id="UP000192911">
    <property type="component" value="Unassembled WGS sequence"/>
</dbReference>
<accession>A0A1X7FIA4</accession>
<evidence type="ECO:0000313" key="1">
    <source>
        <dbReference type="EMBL" id="SMF52252.1"/>
    </source>
</evidence>
<gene>
    <name evidence="1" type="ORF">SAMN06295900_10937</name>
</gene>
<name>A0A1X7FIA4_TRICW</name>
<protein>
    <submittedName>
        <fullName evidence="1">Uncharacterized protein</fullName>
    </submittedName>
</protein>
<reference evidence="2" key="1">
    <citation type="submission" date="2017-04" db="EMBL/GenBank/DDBJ databases">
        <authorList>
            <person name="Varghese N."/>
            <person name="Submissions S."/>
        </authorList>
    </citation>
    <scope>NUCLEOTIDE SEQUENCE [LARGE SCALE GENOMIC DNA]</scope>
    <source>
        <strain evidence="2">Ballard 720</strain>
    </source>
</reference>
<proteinExistence type="predicted"/>
<evidence type="ECO:0000313" key="2">
    <source>
        <dbReference type="Proteomes" id="UP000192911"/>
    </source>
</evidence>
<dbReference type="EMBL" id="FXAH01000009">
    <property type="protein sequence ID" value="SMF52252.1"/>
    <property type="molecule type" value="Genomic_DNA"/>
</dbReference>